<gene>
    <name evidence="1" type="ORF">LOD99_5309</name>
</gene>
<protein>
    <recommendedName>
        <fullName evidence="3">Tc1-like transposase DDE domain-containing protein</fullName>
    </recommendedName>
</protein>
<evidence type="ECO:0000313" key="1">
    <source>
        <dbReference type="EMBL" id="KAI6651343.1"/>
    </source>
</evidence>
<evidence type="ECO:0008006" key="3">
    <source>
        <dbReference type="Google" id="ProtNLM"/>
    </source>
</evidence>
<dbReference type="EMBL" id="JAKMXF010000305">
    <property type="protein sequence ID" value="KAI6651343.1"/>
    <property type="molecule type" value="Genomic_DNA"/>
</dbReference>
<evidence type="ECO:0000313" key="2">
    <source>
        <dbReference type="Proteomes" id="UP001165289"/>
    </source>
</evidence>
<proteinExistence type="predicted"/>
<dbReference type="PANTHER" id="PTHR46114">
    <property type="entry name" value="APPLE DOMAIN-CONTAINING PROTEIN"/>
    <property type="match status" value="1"/>
</dbReference>
<organism evidence="1 2">
    <name type="scientific">Oopsacas minuta</name>
    <dbReference type="NCBI Taxonomy" id="111878"/>
    <lineage>
        <taxon>Eukaryota</taxon>
        <taxon>Metazoa</taxon>
        <taxon>Porifera</taxon>
        <taxon>Hexactinellida</taxon>
        <taxon>Hexasterophora</taxon>
        <taxon>Lyssacinosida</taxon>
        <taxon>Leucopsacidae</taxon>
        <taxon>Oopsacas</taxon>
    </lineage>
</organism>
<reference evidence="1 2" key="1">
    <citation type="journal article" date="2023" name="BMC Biol.">
        <title>The compact genome of the sponge Oopsacas minuta (Hexactinellida) is lacking key metazoan core genes.</title>
        <authorList>
            <person name="Santini S."/>
            <person name="Schenkelaars Q."/>
            <person name="Jourda C."/>
            <person name="Duchesne M."/>
            <person name="Belahbib H."/>
            <person name="Rocher C."/>
            <person name="Selva M."/>
            <person name="Riesgo A."/>
            <person name="Vervoort M."/>
            <person name="Leys S.P."/>
            <person name="Kodjabachian L."/>
            <person name="Le Bivic A."/>
            <person name="Borchiellini C."/>
            <person name="Claverie J.M."/>
            <person name="Renard E."/>
        </authorList>
    </citation>
    <scope>NUCLEOTIDE SEQUENCE [LARGE SCALE GENOMIC DNA]</scope>
    <source>
        <strain evidence="1">SPO-2</strain>
    </source>
</reference>
<dbReference type="InterPro" id="IPR036397">
    <property type="entry name" value="RNaseH_sf"/>
</dbReference>
<keyword evidence="2" id="KW-1185">Reference proteome</keyword>
<dbReference type="GO" id="GO:0003676">
    <property type="term" value="F:nucleic acid binding"/>
    <property type="evidence" value="ECO:0007669"/>
    <property type="project" value="InterPro"/>
</dbReference>
<accession>A0AAV7JQS8</accession>
<dbReference type="Gene3D" id="3.30.420.10">
    <property type="entry name" value="Ribonuclease H-like superfamily/Ribonuclease H"/>
    <property type="match status" value="1"/>
</dbReference>
<sequence>MQGSLCYCNNVDRVMELLGVQYEPSEWRLFIDSSKYSLKAVLLHKGNVLPSIPIGHSVHMKESHENMDILLKLIRYDSYNWHICGYLKVIGLLLGMQPGYTKYCCFLCEWDSRARQSHYIVKEWPLRHQLTAGTKSENNDPKHTSKISKDFMQKEGIIRMDWPACSLDLNSIENLWAWIKMQLDLRAPKSLDALESVVNEVWDNIFIEFLKPFWESMRKRIVLVKKSCGQKIKY</sequence>
<name>A0AAV7JQS8_9METZ</name>
<dbReference type="Proteomes" id="UP001165289">
    <property type="component" value="Unassembled WGS sequence"/>
</dbReference>
<dbReference type="AlphaFoldDB" id="A0AAV7JQS8"/>
<dbReference type="PANTHER" id="PTHR46114:SF1">
    <property type="entry name" value="ZAD DOMAIN-CONTAINING PROTEIN"/>
    <property type="match status" value="1"/>
</dbReference>
<comment type="caution">
    <text evidence="1">The sequence shown here is derived from an EMBL/GenBank/DDBJ whole genome shotgun (WGS) entry which is preliminary data.</text>
</comment>